<feature type="compositionally biased region" description="Low complexity" evidence="5">
    <location>
        <begin position="227"/>
        <end position="239"/>
    </location>
</feature>
<feature type="domain" description="Myb-like" evidence="7">
    <location>
        <begin position="308"/>
        <end position="358"/>
    </location>
</feature>
<evidence type="ECO:0000259" key="10">
    <source>
        <dbReference type="PROSITE" id="PS51294"/>
    </source>
</evidence>
<keyword evidence="4" id="KW-0539">Nucleus</keyword>
<dbReference type="OMA" id="EWAQWFD"/>
<keyword evidence="6" id="KW-1133">Transmembrane helix</keyword>
<keyword evidence="6" id="KW-0472">Membrane</keyword>
<feature type="domain" description="SWIRM" evidence="8">
    <location>
        <begin position="125"/>
        <end position="222"/>
    </location>
</feature>
<evidence type="ECO:0000256" key="5">
    <source>
        <dbReference type="SAM" id="MobiDB-lite"/>
    </source>
</evidence>
<dbReference type="FunFam" id="1.10.10.60:FF:000014">
    <property type="entry name" value="SWI/SNF complex subunit SMARCC2 isoform C"/>
    <property type="match status" value="1"/>
</dbReference>
<dbReference type="Gene3D" id="1.10.10.10">
    <property type="entry name" value="Winged helix-like DNA-binding domain superfamily/Winged helix DNA-binding domain"/>
    <property type="match status" value="1"/>
</dbReference>
<dbReference type="CDD" id="cd00167">
    <property type="entry name" value="SANT"/>
    <property type="match status" value="1"/>
</dbReference>
<dbReference type="EMBL" id="CM010715">
    <property type="protein sequence ID" value="RZC45793.1"/>
    <property type="molecule type" value="Genomic_DNA"/>
</dbReference>
<proteinExistence type="predicted"/>
<dbReference type="Pfam" id="PF00249">
    <property type="entry name" value="Myb_DNA-binding"/>
    <property type="match status" value="1"/>
</dbReference>
<evidence type="ECO:0008006" key="13">
    <source>
        <dbReference type="Google" id="ProtNLM"/>
    </source>
</evidence>
<keyword evidence="3" id="KW-0804">Transcription</keyword>
<dbReference type="PANTHER" id="PTHR12802:SF44">
    <property type="entry name" value="SWI_SNF COMPLEX SUBUNIT SWI3B"/>
    <property type="match status" value="1"/>
</dbReference>
<evidence type="ECO:0000259" key="7">
    <source>
        <dbReference type="PROSITE" id="PS50090"/>
    </source>
</evidence>
<dbReference type="FunFam" id="1.10.10.10:FF:000020">
    <property type="entry name" value="SWI/SNF complex subunit SMARCC2 isoform c"/>
    <property type="match status" value="1"/>
</dbReference>
<feature type="transmembrane region" description="Helical" evidence="6">
    <location>
        <begin position="21"/>
        <end position="41"/>
    </location>
</feature>
<dbReference type="GO" id="GO:0003677">
    <property type="term" value="F:DNA binding"/>
    <property type="evidence" value="ECO:0007669"/>
    <property type="project" value="UniProtKB-KW"/>
</dbReference>
<keyword evidence="12" id="KW-1185">Reference proteome</keyword>
<keyword evidence="2" id="KW-0238">DNA-binding</keyword>
<dbReference type="PROSITE" id="PS51294">
    <property type="entry name" value="HTH_MYB"/>
    <property type="match status" value="1"/>
</dbReference>
<accession>A0A4Y7IA31</accession>
<evidence type="ECO:0000313" key="12">
    <source>
        <dbReference type="Proteomes" id="UP000316621"/>
    </source>
</evidence>
<evidence type="ECO:0000256" key="1">
    <source>
        <dbReference type="ARBA" id="ARBA00023015"/>
    </source>
</evidence>
<dbReference type="GO" id="GO:0005634">
    <property type="term" value="C:nucleus"/>
    <property type="evidence" value="ECO:0007669"/>
    <property type="project" value="EnsemblPlants"/>
</dbReference>
<dbReference type="InterPro" id="IPR007526">
    <property type="entry name" value="SWIRM"/>
</dbReference>
<evidence type="ECO:0000256" key="4">
    <source>
        <dbReference type="ARBA" id="ARBA00023242"/>
    </source>
</evidence>
<reference evidence="11 12" key="1">
    <citation type="journal article" date="2018" name="Science">
        <title>The opium poppy genome and morphinan production.</title>
        <authorList>
            <person name="Guo L."/>
            <person name="Winzer T."/>
            <person name="Yang X."/>
            <person name="Li Y."/>
            <person name="Ning Z."/>
            <person name="He Z."/>
            <person name="Teodor R."/>
            <person name="Lu Y."/>
            <person name="Bowser T.A."/>
            <person name="Graham I.A."/>
            <person name="Ye K."/>
        </authorList>
    </citation>
    <scope>NUCLEOTIDE SEQUENCE [LARGE SCALE GENOMIC DNA]</scope>
    <source>
        <strain evidence="12">cv. HN1</strain>
        <tissue evidence="11">Leaves</tissue>
    </source>
</reference>
<evidence type="ECO:0000256" key="6">
    <source>
        <dbReference type="SAM" id="Phobius"/>
    </source>
</evidence>
<dbReference type="InterPro" id="IPR032451">
    <property type="entry name" value="SMARCC_C"/>
</dbReference>
<evidence type="ECO:0000256" key="2">
    <source>
        <dbReference type="ARBA" id="ARBA00023125"/>
    </source>
</evidence>
<dbReference type="STRING" id="3469.A0A4Y7IA31"/>
<dbReference type="Pfam" id="PF16495">
    <property type="entry name" value="SWIRM-assoc_1"/>
    <property type="match status" value="1"/>
</dbReference>
<dbReference type="InterPro" id="IPR017930">
    <property type="entry name" value="Myb_dom"/>
</dbReference>
<dbReference type="PROSITE" id="PS50090">
    <property type="entry name" value="MYB_LIKE"/>
    <property type="match status" value="1"/>
</dbReference>
<dbReference type="SMART" id="SM00717">
    <property type="entry name" value="SANT"/>
    <property type="match status" value="1"/>
</dbReference>
<evidence type="ECO:0000259" key="9">
    <source>
        <dbReference type="PROSITE" id="PS51293"/>
    </source>
</evidence>
<dbReference type="AlphaFoldDB" id="A0A4Y7IA31"/>
<keyword evidence="6" id="KW-0812">Transmembrane</keyword>
<dbReference type="PROSITE" id="PS50934">
    <property type="entry name" value="SWIRM"/>
    <property type="match status" value="1"/>
</dbReference>
<dbReference type="SUPFAM" id="SSF46689">
    <property type="entry name" value="Homeodomain-like"/>
    <property type="match status" value="2"/>
</dbReference>
<organism evidence="11 12">
    <name type="scientific">Papaver somniferum</name>
    <name type="common">Opium poppy</name>
    <dbReference type="NCBI Taxonomy" id="3469"/>
    <lineage>
        <taxon>Eukaryota</taxon>
        <taxon>Viridiplantae</taxon>
        <taxon>Streptophyta</taxon>
        <taxon>Embryophyta</taxon>
        <taxon>Tracheophyta</taxon>
        <taxon>Spermatophyta</taxon>
        <taxon>Magnoliopsida</taxon>
        <taxon>Ranunculales</taxon>
        <taxon>Papaveraceae</taxon>
        <taxon>Papaveroideae</taxon>
        <taxon>Papaver</taxon>
    </lineage>
</organism>
<dbReference type="Gramene" id="RZC45793">
    <property type="protein sequence ID" value="RZC45793"/>
    <property type="gene ID" value="C5167_038742"/>
</dbReference>
<dbReference type="InterPro" id="IPR017884">
    <property type="entry name" value="SANT_dom"/>
</dbReference>
<evidence type="ECO:0000256" key="3">
    <source>
        <dbReference type="ARBA" id="ARBA00023163"/>
    </source>
</evidence>
<evidence type="ECO:0000313" key="11">
    <source>
        <dbReference type="EMBL" id="RZC45793.1"/>
    </source>
</evidence>
<dbReference type="PANTHER" id="PTHR12802">
    <property type="entry name" value="SWI/SNF COMPLEX-RELATED"/>
    <property type="match status" value="1"/>
</dbReference>
<protein>
    <recommendedName>
        <fullName evidence="13">SWI/SNF complex subunit SWI3B</fullName>
    </recommendedName>
</protein>
<name>A0A4Y7IA31_PAPSO</name>
<sequence length="607" mass="66745">MGISVLTRLVKRLNKVLNVSFIVLVIAPQIITTVGSLRFSLTLTHTHRSPHLTNYCAMEAAQFPVIKQPVPISQIPPPPPTEIPRTPSSPVVNLQIPDSKDIITPPLVAKPSKSSSPSTSNHNVISIPSYSRWFSWDKIHETETRFLPEFFDGKSTTKNPSVYKYYRDTMIKKFREKPLNKITYTEIRKMLVGDVGSIRRVFDFLEGWGLINYTGMVPSRSKEEKGSSSTGSVKSTEGVINVSPYQPSPLSSSTKEAAKKFCSGCKTVCSIACFVCDQHDLTLCARCYVRGNYRVGVSATEFRRVEIREATKTGDWTEKDTLHLLEAIQHFGDDWKKVAEHVGGRSEKECVARFIKLPFKEQFVGPPDSAEVDKYYDTKDQSETEAGAENVSSSSPAKKRCLTPLADASNPIMAQVAFLSAMAGSGVAEAAARAAVAALSEEDLLIGHKGIREGCGSLPAETGVVSGATNNGNSTLSKLEESVSCALDNDNSTLSKLEEAVPGAAGNSTLSKLEEAVGEAQVSLKKEEQNPEKSISDIVEVQMKEIQEKIVHFEEMELHMEKEWHQLQDMKNQFFADQLAFLYHSKTPSNKNASIEKGSVNTTDIVT</sequence>
<dbReference type="Gene3D" id="1.10.10.60">
    <property type="entry name" value="Homeodomain-like"/>
    <property type="match status" value="1"/>
</dbReference>
<gene>
    <name evidence="11" type="ORF">C5167_038742</name>
</gene>
<dbReference type="PROSITE" id="PS51293">
    <property type="entry name" value="SANT"/>
    <property type="match status" value="1"/>
</dbReference>
<feature type="domain" description="SANT" evidence="9">
    <location>
        <begin position="315"/>
        <end position="362"/>
    </location>
</feature>
<feature type="domain" description="HTH myb-type" evidence="10">
    <location>
        <begin position="308"/>
        <end position="362"/>
    </location>
</feature>
<dbReference type="InterPro" id="IPR009057">
    <property type="entry name" value="Homeodomain-like_sf"/>
</dbReference>
<dbReference type="InterPro" id="IPR036388">
    <property type="entry name" value="WH-like_DNA-bd_sf"/>
</dbReference>
<keyword evidence="1" id="KW-0805">Transcription regulation</keyword>
<dbReference type="Pfam" id="PF04433">
    <property type="entry name" value="SWIRM"/>
    <property type="match status" value="1"/>
</dbReference>
<feature type="region of interest" description="Disordered" evidence="5">
    <location>
        <begin position="219"/>
        <end position="240"/>
    </location>
</feature>
<dbReference type="InterPro" id="IPR001005">
    <property type="entry name" value="SANT/Myb"/>
</dbReference>
<evidence type="ECO:0000259" key="8">
    <source>
        <dbReference type="PROSITE" id="PS50934"/>
    </source>
</evidence>
<dbReference type="Proteomes" id="UP000316621">
    <property type="component" value="Chromosome 1"/>
</dbReference>